<name>A0A9D4KAW9_DREPO</name>
<protein>
    <submittedName>
        <fullName evidence="1">Uncharacterized protein</fullName>
    </submittedName>
</protein>
<proteinExistence type="predicted"/>
<accession>A0A9D4KAW9</accession>
<dbReference type="PANTHER" id="PTHR14187">
    <property type="entry name" value="ALPHA KINASE/ELONGATION FACTOR 2 KINASE"/>
    <property type="match status" value="1"/>
</dbReference>
<gene>
    <name evidence="1" type="ORF">DPMN_109792</name>
</gene>
<evidence type="ECO:0000313" key="1">
    <source>
        <dbReference type="EMBL" id="KAH3836422.1"/>
    </source>
</evidence>
<comment type="caution">
    <text evidence="1">The sequence shown here is derived from an EMBL/GenBank/DDBJ whole genome shotgun (WGS) entry which is preliminary data.</text>
</comment>
<dbReference type="AlphaFoldDB" id="A0A9D4KAW9"/>
<dbReference type="Proteomes" id="UP000828390">
    <property type="component" value="Unassembled WGS sequence"/>
</dbReference>
<dbReference type="PANTHER" id="PTHR14187:SF5">
    <property type="entry name" value="HEAT SHOCK 70 KDA PROTEIN 12A"/>
    <property type="match status" value="1"/>
</dbReference>
<organism evidence="1 2">
    <name type="scientific">Dreissena polymorpha</name>
    <name type="common">Zebra mussel</name>
    <name type="synonym">Mytilus polymorpha</name>
    <dbReference type="NCBI Taxonomy" id="45954"/>
    <lineage>
        <taxon>Eukaryota</taxon>
        <taxon>Metazoa</taxon>
        <taxon>Spiralia</taxon>
        <taxon>Lophotrochozoa</taxon>
        <taxon>Mollusca</taxon>
        <taxon>Bivalvia</taxon>
        <taxon>Autobranchia</taxon>
        <taxon>Heteroconchia</taxon>
        <taxon>Euheterodonta</taxon>
        <taxon>Imparidentia</taxon>
        <taxon>Neoheterodontei</taxon>
        <taxon>Myida</taxon>
        <taxon>Dreissenoidea</taxon>
        <taxon>Dreissenidae</taxon>
        <taxon>Dreissena</taxon>
    </lineage>
</organism>
<dbReference type="EMBL" id="JAIWYP010000004">
    <property type="protein sequence ID" value="KAH3836422.1"/>
    <property type="molecule type" value="Genomic_DNA"/>
</dbReference>
<evidence type="ECO:0000313" key="2">
    <source>
        <dbReference type="Proteomes" id="UP000828390"/>
    </source>
</evidence>
<reference evidence="1" key="2">
    <citation type="submission" date="2020-11" db="EMBL/GenBank/DDBJ databases">
        <authorList>
            <person name="McCartney M.A."/>
            <person name="Auch B."/>
            <person name="Kono T."/>
            <person name="Mallez S."/>
            <person name="Becker A."/>
            <person name="Gohl D.M."/>
            <person name="Silverstein K.A.T."/>
            <person name="Koren S."/>
            <person name="Bechman K.B."/>
            <person name="Herman A."/>
            <person name="Abrahante J.E."/>
            <person name="Garbe J."/>
        </authorList>
    </citation>
    <scope>NUCLEOTIDE SEQUENCE</scope>
    <source>
        <strain evidence="1">Duluth1</strain>
        <tissue evidence="1">Whole animal</tissue>
    </source>
</reference>
<keyword evidence="2" id="KW-1185">Reference proteome</keyword>
<sequence>MYDDTRHDEFHRKVYKDGSTRCDDVFSAIVKKGDKLVFGVAQKETSYRPVYPNQVSLSVPIFATVNQNPRYTTAIGTKKIGSVEVPLAGSGIDRLVVVRMIFCGTEITVECEEKATGKITRLNVDFLM</sequence>
<reference evidence="1" key="1">
    <citation type="journal article" date="2019" name="bioRxiv">
        <title>The Genome of the Zebra Mussel, Dreissena polymorpha: A Resource for Invasive Species Research.</title>
        <authorList>
            <person name="McCartney M.A."/>
            <person name="Auch B."/>
            <person name="Kono T."/>
            <person name="Mallez S."/>
            <person name="Zhang Y."/>
            <person name="Obille A."/>
            <person name="Becker A."/>
            <person name="Abrahante J.E."/>
            <person name="Garbe J."/>
            <person name="Badalamenti J.P."/>
            <person name="Herman A."/>
            <person name="Mangelson H."/>
            <person name="Liachko I."/>
            <person name="Sullivan S."/>
            <person name="Sone E.D."/>
            <person name="Koren S."/>
            <person name="Silverstein K.A.T."/>
            <person name="Beckman K.B."/>
            <person name="Gohl D.M."/>
        </authorList>
    </citation>
    <scope>NUCLEOTIDE SEQUENCE</scope>
    <source>
        <strain evidence="1">Duluth1</strain>
        <tissue evidence="1">Whole animal</tissue>
    </source>
</reference>